<dbReference type="OrthoDB" id="3431291at2"/>
<evidence type="ECO:0000313" key="1">
    <source>
        <dbReference type="EMBL" id="SKB09891.1"/>
    </source>
</evidence>
<protein>
    <submittedName>
        <fullName evidence="1">Uncharacterized protein</fullName>
    </submittedName>
</protein>
<keyword evidence="2" id="KW-1185">Reference proteome</keyword>
<dbReference type="RefSeq" id="WP_078700852.1">
    <property type="nucleotide sequence ID" value="NZ_LT796768.1"/>
</dbReference>
<gene>
    <name evidence="1" type="ORF">SAMN06295964_2961</name>
</gene>
<dbReference type="EMBL" id="LT796768">
    <property type="protein sequence ID" value="SKB09891.1"/>
    <property type="molecule type" value="Genomic_DNA"/>
</dbReference>
<reference evidence="2" key="1">
    <citation type="submission" date="2017-02" db="EMBL/GenBank/DDBJ databases">
        <authorList>
            <person name="Varghese N."/>
            <person name="Submissions S."/>
        </authorList>
    </citation>
    <scope>NUCLEOTIDE SEQUENCE [LARGE SCALE GENOMIC DNA]</scope>
    <source>
        <strain evidence="2">9H-4</strain>
    </source>
</reference>
<proteinExistence type="predicted"/>
<dbReference type="Proteomes" id="UP000191040">
    <property type="component" value="Chromosome I"/>
</dbReference>
<accession>A0A1T4Z8F5</accession>
<evidence type="ECO:0000313" key="2">
    <source>
        <dbReference type="Proteomes" id="UP000191040"/>
    </source>
</evidence>
<sequence length="60" mass="6666">MTSAIDQLERWVTHGGTCRLEETDAAGAEVVLCRCDGGEEVERFRTSDAAVIAWVRRRAD</sequence>
<organism evidence="1 2">
    <name type="scientific">Aeromicrobium choanae</name>
    <dbReference type="NCBI Taxonomy" id="1736691"/>
    <lineage>
        <taxon>Bacteria</taxon>
        <taxon>Bacillati</taxon>
        <taxon>Actinomycetota</taxon>
        <taxon>Actinomycetes</taxon>
        <taxon>Propionibacteriales</taxon>
        <taxon>Nocardioidaceae</taxon>
        <taxon>Aeromicrobium</taxon>
    </lineage>
</organism>
<dbReference type="STRING" id="1736691.SAMN06295964_2961"/>
<dbReference type="AlphaFoldDB" id="A0A1T4Z8F5"/>
<name>A0A1T4Z8F5_9ACTN</name>